<name>A0A3D9ZRE3_9ACTN</name>
<feature type="transmembrane region" description="Helical" evidence="1">
    <location>
        <begin position="21"/>
        <end position="48"/>
    </location>
</feature>
<reference evidence="2 3" key="1">
    <citation type="submission" date="2018-08" db="EMBL/GenBank/DDBJ databases">
        <title>Sequencing the genomes of 1000 actinobacteria strains.</title>
        <authorList>
            <person name="Klenk H.-P."/>
        </authorList>
    </citation>
    <scope>NUCLEOTIDE SEQUENCE [LARGE SCALE GENOMIC DNA]</scope>
    <source>
        <strain evidence="2 3">DSM 44099</strain>
    </source>
</reference>
<sequence length="177" mass="18949">MVGKRNDNVPPPRLSARARKAVLVVHIGSAGAWIGLDVAMAVVVFTAVLSEDGRTRAVCFEALELFAVWPLFVAGLLCLVSGVALGYGSRYGLVRYWWVATKLAVSVVLVTLVPLALRPGLEGLGELGRELAAGHLVTAPIGDMIYPPIVSPAALLFALVLAVFKPWGLIRRRPERT</sequence>
<gene>
    <name evidence="2" type="ORF">DFJ67_5231</name>
</gene>
<comment type="caution">
    <text evidence="2">The sequence shown here is derived from an EMBL/GenBank/DDBJ whole genome shotgun (WGS) entry which is preliminary data.</text>
</comment>
<proteinExistence type="predicted"/>
<feature type="transmembrane region" description="Helical" evidence="1">
    <location>
        <begin position="68"/>
        <end position="89"/>
    </location>
</feature>
<evidence type="ECO:0000313" key="3">
    <source>
        <dbReference type="Proteomes" id="UP000256913"/>
    </source>
</evidence>
<evidence type="ECO:0000256" key="1">
    <source>
        <dbReference type="SAM" id="Phobius"/>
    </source>
</evidence>
<dbReference type="RefSeq" id="WP_116070400.1">
    <property type="nucleotide sequence ID" value="NZ_BONB01000002.1"/>
</dbReference>
<dbReference type="Proteomes" id="UP000256913">
    <property type="component" value="Unassembled WGS sequence"/>
</dbReference>
<keyword evidence="1" id="KW-0472">Membrane</keyword>
<keyword evidence="1" id="KW-1133">Transmembrane helix</keyword>
<keyword evidence="1" id="KW-0812">Transmembrane</keyword>
<evidence type="ECO:0000313" key="2">
    <source>
        <dbReference type="EMBL" id="REF99204.1"/>
    </source>
</evidence>
<dbReference type="AlphaFoldDB" id="A0A3D9ZRE3"/>
<feature type="transmembrane region" description="Helical" evidence="1">
    <location>
        <begin position="145"/>
        <end position="164"/>
    </location>
</feature>
<dbReference type="EMBL" id="QUMQ01000001">
    <property type="protein sequence ID" value="REF99204.1"/>
    <property type="molecule type" value="Genomic_DNA"/>
</dbReference>
<organism evidence="2 3">
    <name type="scientific">Asanoa ferruginea</name>
    <dbReference type="NCBI Taxonomy" id="53367"/>
    <lineage>
        <taxon>Bacteria</taxon>
        <taxon>Bacillati</taxon>
        <taxon>Actinomycetota</taxon>
        <taxon>Actinomycetes</taxon>
        <taxon>Micromonosporales</taxon>
        <taxon>Micromonosporaceae</taxon>
        <taxon>Asanoa</taxon>
    </lineage>
</organism>
<accession>A0A3D9ZRE3</accession>
<feature type="transmembrane region" description="Helical" evidence="1">
    <location>
        <begin position="96"/>
        <end position="117"/>
    </location>
</feature>
<keyword evidence="3" id="KW-1185">Reference proteome</keyword>
<protein>
    <recommendedName>
        <fullName evidence="4">DUF2269 domain-containing protein</fullName>
    </recommendedName>
</protein>
<evidence type="ECO:0008006" key="4">
    <source>
        <dbReference type="Google" id="ProtNLM"/>
    </source>
</evidence>
<dbReference type="OrthoDB" id="8082651at2"/>